<dbReference type="PANTHER" id="PTHR30349">
    <property type="entry name" value="PHAGE INTEGRASE-RELATED"/>
    <property type="match status" value="1"/>
</dbReference>
<dbReference type="EMBL" id="ACJN02000003">
    <property type="protein sequence ID" value="EFI33135.1"/>
    <property type="molecule type" value="Genomic_DNA"/>
</dbReference>
<dbReference type="InterPro" id="IPR013762">
    <property type="entry name" value="Integrase-like_cat_sf"/>
</dbReference>
<dbReference type="Gene3D" id="1.10.150.130">
    <property type="match status" value="1"/>
</dbReference>
<evidence type="ECO:0000259" key="7">
    <source>
        <dbReference type="PROSITE" id="PS51900"/>
    </source>
</evidence>
<protein>
    <submittedName>
        <fullName evidence="9">Integrase family protein</fullName>
    </submittedName>
</protein>
<comment type="caution">
    <text evidence="9">The sequence shown here is derived from an EMBL/GenBank/DDBJ whole genome shotgun (WGS) entry which is preliminary data.</text>
</comment>
<evidence type="ECO:0000256" key="1">
    <source>
        <dbReference type="ARBA" id="ARBA00008857"/>
    </source>
</evidence>
<dbReference type="InterPro" id="IPR002104">
    <property type="entry name" value="Integrase_catalytic"/>
</dbReference>
<dbReference type="eggNOG" id="COG4974">
    <property type="taxonomic scope" value="Bacteria"/>
</dbReference>
<dbReference type="InterPro" id="IPR010998">
    <property type="entry name" value="Integrase_recombinase_N"/>
</dbReference>
<dbReference type="InterPro" id="IPR050090">
    <property type="entry name" value="Tyrosine_recombinase_XerCD"/>
</dbReference>
<dbReference type="GO" id="GO:0003677">
    <property type="term" value="F:DNA binding"/>
    <property type="evidence" value="ECO:0007669"/>
    <property type="project" value="UniProtKB-UniRule"/>
</dbReference>
<dbReference type="EMBL" id="ACJN02000002">
    <property type="protein sequence ID" value="EFI34187.1"/>
    <property type="molecule type" value="Genomic_DNA"/>
</dbReference>
<dbReference type="PROSITE" id="PS51898">
    <property type="entry name" value="TYR_RECOMBINASE"/>
    <property type="match status" value="1"/>
</dbReference>
<dbReference type="GO" id="GO:0015074">
    <property type="term" value="P:DNA integration"/>
    <property type="evidence" value="ECO:0007669"/>
    <property type="project" value="UniProtKB-KW"/>
</dbReference>
<dbReference type="OrthoDB" id="9801717at2"/>
<evidence type="ECO:0000313" key="10">
    <source>
        <dbReference type="Proteomes" id="UP000005496"/>
    </source>
</evidence>
<dbReference type="Gene3D" id="1.10.443.10">
    <property type="entry name" value="Intergrase catalytic core"/>
    <property type="match status" value="1"/>
</dbReference>
<organism evidence="9 10">
    <name type="scientific">Desulfonatronospira thiodismutans ASO3-1</name>
    <dbReference type="NCBI Taxonomy" id="555779"/>
    <lineage>
        <taxon>Bacteria</taxon>
        <taxon>Pseudomonadati</taxon>
        <taxon>Thermodesulfobacteriota</taxon>
        <taxon>Desulfovibrionia</taxon>
        <taxon>Desulfovibrionales</taxon>
        <taxon>Desulfonatronovibrionaceae</taxon>
        <taxon>Desulfonatronospira</taxon>
    </lineage>
</organism>
<keyword evidence="10" id="KW-1185">Reference proteome</keyword>
<sequence length="394" mass="45845">MLDRQIQDYLEWMNNAGYAPWTMAQHSQILNRLLDFVVLNSIPWERTFARDTLQAFKDHVQVKYAGFVLRGFMRYLHQNGIICLPPGALPEGRGRSKLQRAQLPRLYEEYLQFYTQTRQVGHVQIYRVRGTLSALNDYLQNQGMELKDLDVLHMDAFLAERNRKYAPETRIHERSGLRGFLRYLYLERQILKKDLSALIQGPPVYAQSRPPRFLTLEQIKTLFQSIDKDRPGGLRSYAMIHLAYSLGLRPGEICRVTLDDILFRDKLIYLPDRKNSSPAKLPLPQGALRALAAYLAWNRPMDPGHRFLLCNTRTPYGPLTPLTVSQNISACFRRAGIKGSAYWLRHTYAQNLLQAEASIFEIKEMLGHDIIKTSKRYLHVHTRLMREVLFNEKV</sequence>
<accession>D6SN61</accession>
<dbReference type="InterPro" id="IPR044068">
    <property type="entry name" value="CB"/>
</dbReference>
<dbReference type="AlphaFoldDB" id="D6SN61"/>
<evidence type="ECO:0000256" key="4">
    <source>
        <dbReference type="ARBA" id="ARBA00023172"/>
    </source>
</evidence>
<evidence type="ECO:0000313" key="9">
    <source>
        <dbReference type="EMBL" id="EFI34187.1"/>
    </source>
</evidence>
<dbReference type="PANTHER" id="PTHR30349:SF41">
    <property type="entry name" value="INTEGRASE_RECOMBINASE PROTEIN MJ0367-RELATED"/>
    <property type="match status" value="1"/>
</dbReference>
<name>D6SN61_9BACT</name>
<proteinExistence type="inferred from homology"/>
<dbReference type="PROSITE" id="PS51900">
    <property type="entry name" value="CB"/>
    <property type="match status" value="1"/>
</dbReference>
<keyword evidence="4" id="KW-0233">DNA recombination</keyword>
<dbReference type="InterPro" id="IPR011010">
    <property type="entry name" value="DNA_brk_join_enz"/>
</dbReference>
<evidence type="ECO:0000259" key="6">
    <source>
        <dbReference type="PROSITE" id="PS51898"/>
    </source>
</evidence>
<evidence type="ECO:0000313" key="8">
    <source>
        <dbReference type="EMBL" id="EFI33135.1"/>
    </source>
</evidence>
<evidence type="ECO:0000256" key="3">
    <source>
        <dbReference type="ARBA" id="ARBA00023125"/>
    </source>
</evidence>
<dbReference type="RefSeq" id="WP_008869517.1">
    <property type="nucleotide sequence ID" value="NZ_ACJN02000002.1"/>
</dbReference>
<feature type="domain" description="Core-binding (CB)" evidence="7">
    <location>
        <begin position="101"/>
        <end position="185"/>
    </location>
</feature>
<keyword evidence="2" id="KW-0229">DNA integration</keyword>
<dbReference type="SUPFAM" id="SSF56349">
    <property type="entry name" value="DNA breaking-rejoining enzymes"/>
    <property type="match status" value="1"/>
</dbReference>
<gene>
    <name evidence="8" type="ORF">Dthio_PD0453</name>
    <name evidence="9" type="ORF">Dthio_PD1536</name>
</gene>
<keyword evidence="3 5" id="KW-0238">DNA-binding</keyword>
<evidence type="ECO:0000256" key="5">
    <source>
        <dbReference type="PROSITE-ProRule" id="PRU01248"/>
    </source>
</evidence>
<dbReference type="GO" id="GO:0006310">
    <property type="term" value="P:DNA recombination"/>
    <property type="evidence" value="ECO:0007669"/>
    <property type="project" value="UniProtKB-KW"/>
</dbReference>
<dbReference type="Proteomes" id="UP000005496">
    <property type="component" value="Unassembled WGS sequence"/>
</dbReference>
<reference evidence="9 10" key="1">
    <citation type="submission" date="2010-05" db="EMBL/GenBank/DDBJ databases">
        <title>The draft genome of Desulfonatronospira thiodismutans ASO3-1.</title>
        <authorList>
            <consortium name="US DOE Joint Genome Institute (JGI-PGF)"/>
            <person name="Lucas S."/>
            <person name="Copeland A."/>
            <person name="Lapidus A."/>
            <person name="Cheng J.-F."/>
            <person name="Bruce D."/>
            <person name="Goodwin L."/>
            <person name="Pitluck S."/>
            <person name="Chertkov O."/>
            <person name="Brettin T."/>
            <person name="Detter J.C."/>
            <person name="Han C."/>
            <person name="Land M.L."/>
            <person name="Hauser L."/>
            <person name="Kyrpides N."/>
            <person name="Mikhailova N."/>
            <person name="Muyzer G."/>
            <person name="Woyke T."/>
        </authorList>
    </citation>
    <scope>NUCLEOTIDE SEQUENCE [LARGE SCALE GENOMIC DNA]</scope>
    <source>
        <strain evidence="9 10">ASO3-1</strain>
    </source>
</reference>
<dbReference type="Pfam" id="PF00589">
    <property type="entry name" value="Phage_integrase"/>
    <property type="match status" value="1"/>
</dbReference>
<evidence type="ECO:0000256" key="2">
    <source>
        <dbReference type="ARBA" id="ARBA00022908"/>
    </source>
</evidence>
<feature type="domain" description="Tyr recombinase" evidence="6">
    <location>
        <begin position="209"/>
        <end position="390"/>
    </location>
</feature>
<comment type="similarity">
    <text evidence="1">Belongs to the 'phage' integrase family.</text>
</comment>